<dbReference type="Gene3D" id="1.10.1740.10">
    <property type="match status" value="1"/>
</dbReference>
<evidence type="ECO:0000256" key="1">
    <source>
        <dbReference type="ARBA" id="ARBA00010641"/>
    </source>
</evidence>
<organism evidence="8 9">
    <name type="scientific">Parascardovia denticolens DSM 10105 = JCM 12538</name>
    <dbReference type="NCBI Taxonomy" id="864564"/>
    <lineage>
        <taxon>Bacteria</taxon>
        <taxon>Bacillati</taxon>
        <taxon>Actinomycetota</taxon>
        <taxon>Actinomycetes</taxon>
        <taxon>Bifidobacteriales</taxon>
        <taxon>Bifidobacteriaceae</taxon>
        <taxon>Parascardovia</taxon>
    </lineage>
</organism>
<keyword evidence="4" id="KW-0238">DNA-binding</keyword>
<dbReference type="KEGG" id="pdo:PSDT_0647"/>
<evidence type="ECO:0000259" key="7">
    <source>
        <dbReference type="PROSITE" id="PS50039"/>
    </source>
</evidence>
<dbReference type="PANTHER" id="PTHR43133:SF25">
    <property type="entry name" value="RNA POLYMERASE SIGMA FACTOR RFAY-RELATED"/>
    <property type="match status" value="1"/>
</dbReference>
<comment type="caution">
    <text evidence="8">The sequence shown here is derived from an EMBL/GenBank/DDBJ whole genome shotgun (WGS) entry which is preliminary data.</text>
</comment>
<dbReference type="eggNOG" id="COG1595">
    <property type="taxonomic scope" value="Bacteria"/>
</dbReference>
<dbReference type="GO" id="GO:0006352">
    <property type="term" value="P:DNA-templated transcription initiation"/>
    <property type="evidence" value="ECO:0007669"/>
    <property type="project" value="InterPro"/>
</dbReference>
<dbReference type="Pfam" id="PF04542">
    <property type="entry name" value="Sigma70_r2"/>
    <property type="match status" value="1"/>
</dbReference>
<dbReference type="InterPro" id="IPR039425">
    <property type="entry name" value="RNA_pol_sigma-70-like"/>
</dbReference>
<dbReference type="PANTHER" id="PTHR43133">
    <property type="entry name" value="RNA POLYMERASE ECF-TYPE SIGMA FACTO"/>
    <property type="match status" value="1"/>
</dbReference>
<dbReference type="InterPro" id="IPR036388">
    <property type="entry name" value="WH-like_DNA-bd_sf"/>
</dbReference>
<keyword evidence="3" id="KW-0731">Sigma factor</keyword>
<protein>
    <submittedName>
        <fullName evidence="8">Sigma-70 region 2</fullName>
    </submittedName>
</protein>
<dbReference type="Pfam" id="PF08281">
    <property type="entry name" value="Sigma70_r4_2"/>
    <property type="match status" value="1"/>
</dbReference>
<reference evidence="8 9" key="1">
    <citation type="submission" date="2010-12" db="EMBL/GenBank/DDBJ databases">
        <authorList>
            <person name="Muzny D."/>
            <person name="Qin X."/>
            <person name="Buhay C."/>
            <person name="Dugan-Rocha S."/>
            <person name="Ding Y."/>
            <person name="Chen G."/>
            <person name="Hawes A."/>
            <person name="Holder M."/>
            <person name="Jhangiani S."/>
            <person name="Johnson A."/>
            <person name="Khan Z."/>
            <person name="Li Z."/>
            <person name="Liu W."/>
            <person name="Liu X."/>
            <person name="Perez L."/>
            <person name="Shen H."/>
            <person name="Wang Q."/>
            <person name="Watt J."/>
            <person name="Xi L."/>
            <person name="Xin Y."/>
            <person name="Zhou J."/>
            <person name="Deng J."/>
            <person name="Jiang H."/>
            <person name="Liu Y."/>
            <person name="Qu J."/>
            <person name="Song X.-Z."/>
            <person name="Zhang L."/>
            <person name="Villasana D."/>
            <person name="Johnson A."/>
            <person name="Liu J."/>
            <person name="Liyanage D."/>
            <person name="Lorensuhewa L."/>
            <person name="Robinson T."/>
            <person name="Song A."/>
            <person name="Song B.-B."/>
            <person name="Dinh H."/>
            <person name="Thornton R."/>
            <person name="Coyle M."/>
            <person name="Francisco L."/>
            <person name="Jackson L."/>
            <person name="Javaid M."/>
            <person name="Korchina V."/>
            <person name="Kovar C."/>
            <person name="Mata R."/>
            <person name="Mathew T."/>
            <person name="Ngo R."/>
            <person name="Nguyen L."/>
            <person name="Nguyen N."/>
            <person name="Okwuonu G."/>
            <person name="Ongeri F."/>
            <person name="Pham C."/>
            <person name="Simmons D."/>
            <person name="Wilczek-Boney K."/>
            <person name="Hale W."/>
            <person name="Jakkamsetti A."/>
            <person name="Pham P."/>
            <person name="Ruth R."/>
            <person name="San Lucas F."/>
            <person name="Warren J."/>
            <person name="Zhang J."/>
            <person name="Zhao Z."/>
            <person name="Zhou C."/>
            <person name="Zhu D."/>
            <person name="Lee S."/>
            <person name="Bess C."/>
            <person name="Blankenburg K."/>
            <person name="Forbes L."/>
            <person name="Fu Q."/>
            <person name="Gubbala S."/>
            <person name="Hirani K."/>
            <person name="Jayaseelan J.C."/>
            <person name="Lara F."/>
            <person name="Munidasa M."/>
            <person name="Palculict T."/>
            <person name="Patil S."/>
            <person name="Pu L.-L."/>
            <person name="Saada N."/>
            <person name="Tang L."/>
            <person name="Weissenberger G."/>
            <person name="Zhu Y."/>
            <person name="Hemphill L."/>
            <person name="Shang Y."/>
            <person name="Youmans B."/>
            <person name="Ayvaz T."/>
            <person name="Ross M."/>
            <person name="Santibanez J."/>
            <person name="Aqrawi P."/>
            <person name="Gross S."/>
            <person name="Joshi V."/>
            <person name="Fowler G."/>
            <person name="Nazareth L."/>
            <person name="Reid J."/>
            <person name="Worley K."/>
            <person name="Petrosino J."/>
            <person name="Highlander S."/>
            <person name="Gibbs R."/>
        </authorList>
    </citation>
    <scope>NUCLEOTIDE SEQUENCE [LARGE SCALE GENOMIC DNA]</scope>
    <source>
        <strain evidence="8 9">DSM 10105</strain>
    </source>
</reference>
<evidence type="ECO:0000256" key="6">
    <source>
        <dbReference type="SAM" id="MobiDB-lite"/>
    </source>
</evidence>
<sequence>METVETESDKENGQEWSLGQRQSLGQEQNAGQGAGQEQSPSQEREEGQSFQELATPLIDSLYRYAMKLTNNPEDAQDLVQDTFERGYKHFDSFTQGTNFAAWMTTIERNLFFNQYQKAKRSPKRANDATGEYNDWDIYAASEHQGSGLKSAEQTYADAYPPEEIMDALAKLSPERREVFILAAIDGKSYQEVADELGIKIGTVMSRLNRARTQLKKELQSYAMERGYSRIHLPGRQGSPAHPGPGKANKDGEEG</sequence>
<dbReference type="Gene3D" id="1.10.10.10">
    <property type="entry name" value="Winged helix-like DNA-binding domain superfamily/Winged helix DNA-binding domain"/>
    <property type="match status" value="1"/>
</dbReference>
<feature type="compositionally biased region" description="Polar residues" evidence="6">
    <location>
        <begin position="14"/>
        <end position="24"/>
    </location>
</feature>
<feature type="domain" description="Fork-head" evidence="7">
    <location>
        <begin position="55"/>
        <end position="137"/>
    </location>
</feature>
<name>E6JZA2_PARDN</name>
<feature type="compositionally biased region" description="Low complexity" evidence="6">
    <location>
        <begin position="25"/>
        <end position="38"/>
    </location>
</feature>
<evidence type="ECO:0000256" key="5">
    <source>
        <dbReference type="ARBA" id="ARBA00023163"/>
    </source>
</evidence>
<evidence type="ECO:0000313" key="8">
    <source>
        <dbReference type="EMBL" id="EFT83992.1"/>
    </source>
</evidence>
<evidence type="ECO:0000256" key="4">
    <source>
        <dbReference type="ARBA" id="ARBA00023125"/>
    </source>
</evidence>
<dbReference type="AlphaFoldDB" id="E6JZA2"/>
<evidence type="ECO:0000256" key="3">
    <source>
        <dbReference type="ARBA" id="ARBA00023082"/>
    </source>
</evidence>
<dbReference type="EMBL" id="AEON01000001">
    <property type="protein sequence ID" value="EFT83992.1"/>
    <property type="molecule type" value="Genomic_DNA"/>
</dbReference>
<dbReference type="GO" id="GO:0043565">
    <property type="term" value="F:sequence-specific DNA binding"/>
    <property type="evidence" value="ECO:0007669"/>
    <property type="project" value="InterPro"/>
</dbReference>
<gene>
    <name evidence="8" type="ORF">HMPREF0620_0997</name>
</gene>
<dbReference type="SUPFAM" id="SSF88659">
    <property type="entry name" value="Sigma3 and sigma4 domains of RNA polymerase sigma factors"/>
    <property type="match status" value="1"/>
</dbReference>
<keyword evidence="5" id="KW-0804">Transcription</keyword>
<dbReference type="InterPro" id="IPR013325">
    <property type="entry name" value="RNA_pol_sigma_r2"/>
</dbReference>
<proteinExistence type="inferred from homology"/>
<dbReference type="SUPFAM" id="SSF88946">
    <property type="entry name" value="Sigma2 domain of RNA polymerase sigma factors"/>
    <property type="match status" value="1"/>
</dbReference>
<evidence type="ECO:0000313" key="9">
    <source>
        <dbReference type="Proteomes" id="UP000004946"/>
    </source>
</evidence>
<dbReference type="PATRIC" id="fig|864564.6.peg.715"/>
<keyword evidence="9" id="KW-1185">Reference proteome</keyword>
<dbReference type="InterPro" id="IPR014284">
    <property type="entry name" value="RNA_pol_sigma-70_dom"/>
</dbReference>
<dbReference type="NCBIfam" id="TIGR02937">
    <property type="entry name" value="sigma70-ECF"/>
    <property type="match status" value="1"/>
</dbReference>
<dbReference type="CDD" id="cd06171">
    <property type="entry name" value="Sigma70_r4"/>
    <property type="match status" value="1"/>
</dbReference>
<dbReference type="InterPro" id="IPR013249">
    <property type="entry name" value="RNA_pol_sigma70_r4_t2"/>
</dbReference>
<accession>E6JZA2</accession>
<comment type="similarity">
    <text evidence="1">Belongs to the sigma-70 factor family. ECF subfamily.</text>
</comment>
<dbReference type="HOGENOM" id="CLU_047691_1_1_11"/>
<dbReference type="InterPro" id="IPR001766">
    <property type="entry name" value="Fork_head_dom"/>
</dbReference>
<dbReference type="InterPro" id="IPR007627">
    <property type="entry name" value="RNA_pol_sigma70_r2"/>
</dbReference>
<feature type="region of interest" description="Disordered" evidence="6">
    <location>
        <begin position="1"/>
        <end position="49"/>
    </location>
</feature>
<dbReference type="Proteomes" id="UP000004946">
    <property type="component" value="Chromosome"/>
</dbReference>
<dbReference type="GO" id="GO:0016987">
    <property type="term" value="F:sigma factor activity"/>
    <property type="evidence" value="ECO:0007669"/>
    <property type="project" value="UniProtKB-KW"/>
</dbReference>
<keyword evidence="2" id="KW-0805">Transcription regulation</keyword>
<dbReference type="PROSITE" id="PS50039">
    <property type="entry name" value="FORK_HEAD_3"/>
    <property type="match status" value="1"/>
</dbReference>
<evidence type="ECO:0000256" key="2">
    <source>
        <dbReference type="ARBA" id="ARBA00023015"/>
    </source>
</evidence>
<feature type="region of interest" description="Disordered" evidence="6">
    <location>
        <begin position="225"/>
        <end position="254"/>
    </location>
</feature>
<dbReference type="InterPro" id="IPR013324">
    <property type="entry name" value="RNA_pol_sigma_r3/r4-like"/>
</dbReference>